<reference evidence="1" key="1">
    <citation type="submission" date="2021-06" db="EMBL/GenBank/DDBJ databases">
        <authorList>
            <person name="Kallberg Y."/>
            <person name="Tangrot J."/>
            <person name="Rosling A."/>
        </authorList>
    </citation>
    <scope>NUCLEOTIDE SEQUENCE</scope>
    <source>
        <strain evidence="1">BR232B</strain>
    </source>
</reference>
<dbReference type="Proteomes" id="UP000789739">
    <property type="component" value="Unassembled WGS sequence"/>
</dbReference>
<comment type="caution">
    <text evidence="1">The sequence shown here is derived from an EMBL/GenBank/DDBJ whole genome shotgun (WGS) entry which is preliminary data.</text>
</comment>
<protein>
    <submittedName>
        <fullName evidence="1">1591_t:CDS:1</fullName>
    </submittedName>
</protein>
<sequence length="58" mass="6670">MELCLRMVMDFASAEDGTYRCVSYPNGGSIEFELRAERALIAAEFLTYKRQCLMNIKI</sequence>
<proteinExistence type="predicted"/>
<accession>A0A9N8W9G5</accession>
<dbReference type="EMBL" id="CAJVPI010000093">
    <property type="protein sequence ID" value="CAG8478324.1"/>
    <property type="molecule type" value="Genomic_DNA"/>
</dbReference>
<keyword evidence="2" id="KW-1185">Reference proteome</keyword>
<name>A0A9N8W9G5_9GLOM</name>
<dbReference type="AlphaFoldDB" id="A0A9N8W9G5"/>
<gene>
    <name evidence="1" type="ORF">PBRASI_LOCUS1441</name>
</gene>
<evidence type="ECO:0000313" key="1">
    <source>
        <dbReference type="EMBL" id="CAG8478324.1"/>
    </source>
</evidence>
<evidence type="ECO:0000313" key="2">
    <source>
        <dbReference type="Proteomes" id="UP000789739"/>
    </source>
</evidence>
<organism evidence="1 2">
    <name type="scientific">Paraglomus brasilianum</name>
    <dbReference type="NCBI Taxonomy" id="144538"/>
    <lineage>
        <taxon>Eukaryota</taxon>
        <taxon>Fungi</taxon>
        <taxon>Fungi incertae sedis</taxon>
        <taxon>Mucoromycota</taxon>
        <taxon>Glomeromycotina</taxon>
        <taxon>Glomeromycetes</taxon>
        <taxon>Paraglomerales</taxon>
        <taxon>Paraglomeraceae</taxon>
        <taxon>Paraglomus</taxon>
    </lineage>
</organism>